<proteinExistence type="predicted"/>
<organism evidence="1 2">
    <name type="scientific">Deinococcus petrolearius</name>
    <dbReference type="NCBI Taxonomy" id="1751295"/>
    <lineage>
        <taxon>Bacteria</taxon>
        <taxon>Thermotogati</taxon>
        <taxon>Deinococcota</taxon>
        <taxon>Deinococci</taxon>
        <taxon>Deinococcales</taxon>
        <taxon>Deinococcaceae</taxon>
        <taxon>Deinococcus</taxon>
    </lineage>
</organism>
<reference evidence="2" key="1">
    <citation type="journal article" date="2019" name="Int. J. Syst. Evol. Microbiol.">
        <title>The Global Catalogue of Microorganisms (GCM) 10K type strain sequencing project: providing services to taxonomists for standard genome sequencing and annotation.</title>
        <authorList>
            <consortium name="The Broad Institute Genomics Platform"/>
            <consortium name="The Broad Institute Genome Sequencing Center for Infectious Disease"/>
            <person name="Wu L."/>
            <person name="Ma J."/>
        </authorList>
    </citation>
    <scope>NUCLEOTIDE SEQUENCE [LARGE SCALE GENOMIC DNA]</scope>
    <source>
        <strain evidence="2">CGMCC 1.15053</strain>
    </source>
</reference>
<name>A0ABW1DKW1_9DEIO</name>
<protein>
    <submittedName>
        <fullName evidence="1">Uncharacterized protein</fullName>
    </submittedName>
</protein>
<evidence type="ECO:0000313" key="1">
    <source>
        <dbReference type="EMBL" id="MFC5849252.1"/>
    </source>
</evidence>
<dbReference type="RefSeq" id="WP_380050211.1">
    <property type="nucleotide sequence ID" value="NZ_JBHSOH010000016.1"/>
</dbReference>
<evidence type="ECO:0000313" key="2">
    <source>
        <dbReference type="Proteomes" id="UP001595979"/>
    </source>
</evidence>
<dbReference type="EMBL" id="JBHSOH010000016">
    <property type="protein sequence ID" value="MFC5849252.1"/>
    <property type="molecule type" value="Genomic_DNA"/>
</dbReference>
<accession>A0ABW1DKW1</accession>
<keyword evidence="2" id="KW-1185">Reference proteome</keyword>
<comment type="caution">
    <text evidence="1">The sequence shown here is derived from an EMBL/GenBank/DDBJ whole genome shotgun (WGS) entry which is preliminary data.</text>
</comment>
<sequence length="205" mass="23169">MSGRTHQTDPGTSRLPLPTPELVREGMRQFTEQGKVTEAALQKLLRAFPGNTVTEEILLKVITINQMYSTNIFAVQVVAELIQAADIDAALQVGDPGLVHRIDRLKFTTAKGRAVDWSIYSFATKYCALHQPQHYPIYDGLIAGKLVEYGRQDGFSVLRGVNLRDYPTFRKVVLQFQAHYGLQAFSFREIDHFLWSLAKGFLDPR</sequence>
<gene>
    <name evidence="1" type="ORF">ACFPQ6_13135</name>
</gene>
<dbReference type="Proteomes" id="UP001595979">
    <property type="component" value="Unassembled WGS sequence"/>
</dbReference>